<dbReference type="EMBL" id="LR134182">
    <property type="protein sequence ID" value="VEB42653.1"/>
    <property type="molecule type" value="Genomic_DNA"/>
</dbReference>
<reference evidence="1 2" key="1">
    <citation type="submission" date="2018-12" db="EMBL/GenBank/DDBJ databases">
        <authorList>
            <consortium name="Pathogen Informatics"/>
        </authorList>
    </citation>
    <scope>NUCLEOTIDE SEQUENCE [LARGE SCALE GENOMIC DNA]</scope>
    <source>
        <strain evidence="1 2">NCTC9695</strain>
    </source>
</reference>
<evidence type="ECO:0008006" key="3">
    <source>
        <dbReference type="Google" id="ProtNLM"/>
    </source>
</evidence>
<accession>A0A3S4IG27</accession>
<dbReference type="AlphaFoldDB" id="A0A3S4IG27"/>
<proteinExistence type="predicted"/>
<protein>
    <recommendedName>
        <fullName evidence="3">Mercuric reductase</fullName>
    </recommendedName>
</protein>
<gene>
    <name evidence="1" type="ORF">NCTC9695_03103</name>
</gene>
<evidence type="ECO:0000313" key="2">
    <source>
        <dbReference type="Proteomes" id="UP000275777"/>
    </source>
</evidence>
<dbReference type="Proteomes" id="UP000275777">
    <property type="component" value="Chromosome"/>
</dbReference>
<name>A0A3S4IG27_CHRVL</name>
<sequence length="43" mass="4872">MNDPIQSADIELDAWFEEETFAEAVEMMQDKAVVPFGTALWPV</sequence>
<organism evidence="1 2">
    <name type="scientific">Chromobacterium violaceum</name>
    <dbReference type="NCBI Taxonomy" id="536"/>
    <lineage>
        <taxon>Bacteria</taxon>
        <taxon>Pseudomonadati</taxon>
        <taxon>Pseudomonadota</taxon>
        <taxon>Betaproteobacteria</taxon>
        <taxon>Neisseriales</taxon>
        <taxon>Chromobacteriaceae</taxon>
        <taxon>Chromobacterium</taxon>
    </lineage>
</organism>
<evidence type="ECO:0000313" key="1">
    <source>
        <dbReference type="EMBL" id="VEB42653.1"/>
    </source>
</evidence>